<keyword evidence="1" id="KW-1133">Transmembrane helix</keyword>
<gene>
    <name evidence="2" type="ORF">DI392_15765</name>
</gene>
<evidence type="ECO:0000256" key="1">
    <source>
        <dbReference type="SAM" id="Phobius"/>
    </source>
</evidence>
<feature type="transmembrane region" description="Helical" evidence="1">
    <location>
        <begin position="382"/>
        <end position="400"/>
    </location>
</feature>
<evidence type="ECO:0000313" key="3">
    <source>
        <dbReference type="Proteomes" id="UP000245362"/>
    </source>
</evidence>
<accession>A0A2U3B6T0</accession>
<dbReference type="AlphaFoldDB" id="A0A2U3B6T0"/>
<evidence type="ECO:0000313" key="2">
    <source>
        <dbReference type="EMBL" id="PWI32503.1"/>
    </source>
</evidence>
<organism evidence="2 3">
    <name type="scientific">Vibrio albus</name>
    <dbReference type="NCBI Taxonomy" id="2200953"/>
    <lineage>
        <taxon>Bacteria</taxon>
        <taxon>Pseudomonadati</taxon>
        <taxon>Pseudomonadota</taxon>
        <taxon>Gammaproteobacteria</taxon>
        <taxon>Vibrionales</taxon>
        <taxon>Vibrionaceae</taxon>
        <taxon>Vibrio</taxon>
    </lineage>
</organism>
<name>A0A2U3B6T0_9VIBR</name>
<protein>
    <submittedName>
        <fullName evidence="2">Uncharacterized protein</fullName>
    </submittedName>
</protein>
<sequence length="409" mass="46546">MTVVTEQFNGNVYIVIPAYVANKKLKNQLEKESYSKEGGDELIQEMSRRIESEISSHLHQSLQRYSLGSQKLACFDELECCTGDGLYETIDIIATVDSNTQLAVVMLVLHDKHFMVSQLLDRVSADNLILKTGQQQCCGLNEYLLNRFGIQLLSSAAKTCLSTRQPIPTDILPSYLASETYNSENMDAQIISPEVAEQTSLNIAQYNSSDIYAGKKSVLRVDRRPGDHQVATLASDSVFLFVLEILAFKEAAVLRTNTKTIEAISDSRLLEMSTMDQLTSEFSTTMPFWDIRVFRYITAQNLANKLDNSFGIEKHFVTYDKNQQFLEHKINIRQAIRQGNEDKILFFIALILFVFEIAPYLFTMYQRLLDHKWFSMSEIYSILGSGVSTWALVLLIVSIIKRRKRHHGS</sequence>
<reference evidence="2 3" key="1">
    <citation type="submission" date="2018-05" db="EMBL/GenBank/DDBJ databases">
        <title>Vibrio limimaris sp. nov., isolated from marine sediment.</title>
        <authorList>
            <person name="Li C.-M."/>
        </authorList>
    </citation>
    <scope>NUCLEOTIDE SEQUENCE [LARGE SCALE GENOMIC DNA]</scope>
    <source>
        <strain evidence="2 3">E4404</strain>
    </source>
</reference>
<keyword evidence="3" id="KW-1185">Reference proteome</keyword>
<dbReference type="OrthoDB" id="6402593at2"/>
<keyword evidence="1" id="KW-0812">Transmembrane</keyword>
<comment type="caution">
    <text evidence="2">The sequence shown here is derived from an EMBL/GenBank/DDBJ whole genome shotgun (WGS) entry which is preliminary data.</text>
</comment>
<dbReference type="EMBL" id="QFWT01000009">
    <property type="protein sequence ID" value="PWI32503.1"/>
    <property type="molecule type" value="Genomic_DNA"/>
</dbReference>
<dbReference type="RefSeq" id="WP_109320643.1">
    <property type="nucleotide sequence ID" value="NZ_QFWT01000009.1"/>
</dbReference>
<dbReference type="Proteomes" id="UP000245362">
    <property type="component" value="Unassembled WGS sequence"/>
</dbReference>
<proteinExistence type="predicted"/>
<keyword evidence="1" id="KW-0472">Membrane</keyword>
<feature type="transmembrane region" description="Helical" evidence="1">
    <location>
        <begin position="344"/>
        <end position="362"/>
    </location>
</feature>